<protein>
    <submittedName>
        <fullName evidence="1">Uncharacterized protein</fullName>
    </submittedName>
</protein>
<accession>A0ACB8A419</accession>
<gene>
    <name evidence="1" type="ORF">BJ138DRAFT_1069615</name>
</gene>
<reference evidence="1" key="1">
    <citation type="journal article" date="2021" name="New Phytol.">
        <title>Evolutionary innovations through gain and loss of genes in the ectomycorrhizal Boletales.</title>
        <authorList>
            <person name="Wu G."/>
            <person name="Miyauchi S."/>
            <person name="Morin E."/>
            <person name="Kuo A."/>
            <person name="Drula E."/>
            <person name="Varga T."/>
            <person name="Kohler A."/>
            <person name="Feng B."/>
            <person name="Cao Y."/>
            <person name="Lipzen A."/>
            <person name="Daum C."/>
            <person name="Hundley H."/>
            <person name="Pangilinan J."/>
            <person name="Johnson J."/>
            <person name="Barry K."/>
            <person name="LaButti K."/>
            <person name="Ng V."/>
            <person name="Ahrendt S."/>
            <person name="Min B."/>
            <person name="Choi I.G."/>
            <person name="Park H."/>
            <person name="Plett J.M."/>
            <person name="Magnuson J."/>
            <person name="Spatafora J.W."/>
            <person name="Nagy L.G."/>
            <person name="Henrissat B."/>
            <person name="Grigoriev I.V."/>
            <person name="Yang Z.L."/>
            <person name="Xu J."/>
            <person name="Martin F.M."/>
        </authorList>
    </citation>
    <scope>NUCLEOTIDE SEQUENCE</scope>
    <source>
        <strain evidence="1">ATCC 28755</strain>
    </source>
</reference>
<dbReference type="EMBL" id="MU267858">
    <property type="protein sequence ID" value="KAH7907931.1"/>
    <property type="molecule type" value="Genomic_DNA"/>
</dbReference>
<keyword evidence="2" id="KW-1185">Reference proteome</keyword>
<dbReference type="Proteomes" id="UP000790377">
    <property type="component" value="Unassembled WGS sequence"/>
</dbReference>
<evidence type="ECO:0000313" key="2">
    <source>
        <dbReference type="Proteomes" id="UP000790377"/>
    </source>
</evidence>
<comment type="caution">
    <text evidence="1">The sequence shown here is derived from an EMBL/GenBank/DDBJ whole genome shotgun (WGS) entry which is preliminary data.</text>
</comment>
<proteinExistence type="predicted"/>
<name>A0ACB8A419_9AGAM</name>
<evidence type="ECO:0000313" key="1">
    <source>
        <dbReference type="EMBL" id="KAH7907931.1"/>
    </source>
</evidence>
<organism evidence="1 2">
    <name type="scientific">Hygrophoropsis aurantiaca</name>
    <dbReference type="NCBI Taxonomy" id="72124"/>
    <lineage>
        <taxon>Eukaryota</taxon>
        <taxon>Fungi</taxon>
        <taxon>Dikarya</taxon>
        <taxon>Basidiomycota</taxon>
        <taxon>Agaricomycotina</taxon>
        <taxon>Agaricomycetes</taxon>
        <taxon>Agaricomycetidae</taxon>
        <taxon>Boletales</taxon>
        <taxon>Coniophorineae</taxon>
        <taxon>Hygrophoropsidaceae</taxon>
        <taxon>Hygrophoropsis</taxon>
    </lineage>
</organism>
<sequence>MKNMTKICPSPSLTFLRLLPAPPKTHNTPTTSMTSIRYRTSWEFPGKHQKTYRFRHRFHSLASSGIYPREMFQSRRRRRASTWRPLLSGSQNHGTSFSKSNNSTENSCMPPLSSQVAEHISLPWNPCYRTITTVLTCHIPLPERAQQISGGGSTPYANRSSPDTSQAPARSSIPAHIQMLAQAWASQYGSTGGGVPGNLSQGGKLTTETSVGRKRSASSSSSTPSFLLAQRAVALRSMETTEASSKVGGRAVAGTQQPTPYSSASTVPQSLRSVQSSRDMSQALTTQLTTHPEASTHPLLCFSHQYQSQNPSVNSSPTSTHLGPPPDVALIRKAMRFSPLQPPKSVLSSATPSKPLPITNLNDKEKSSSKRRKITYPIDLTPLPSALRPVCSAKDRLQLWHPPFQRANLTGLAHPDMQRIQDVLVHTWAESTKESYGSGLLVYHVFCDAKSIPEAQRAPAPADLISAFIAYLAGSYAGRTISNYVHGIRAWHILHGMQWALNDNEIDALLKAAENLAPPSSKRKKRRPYTIAFITSLLEHLDPNIPLDASVASCLTTTFYCAARVGEFTIPKLDAFNPTIHVKPSDVRAEHDRNDLQMTVFHLPRTKTTHEGEDVSWAKQHGPTDPETLWNNHKTVNNPPPEGALFSYRHKNGHRPLTKQKFLARLTQAARAASLDPLQGHGIRIGATLEYLLRGIPFDVVKSKGRWASDAFQLYLRKHAQIMAPYMQATPAVHDQFIRYTMPSGRR</sequence>